<keyword evidence="1 6" id="KW-0479">Metal-binding</keyword>
<dbReference type="InterPro" id="IPR029071">
    <property type="entry name" value="Ubiquitin-like_domsf"/>
</dbReference>
<dbReference type="SUPFAM" id="SSF57716">
    <property type="entry name" value="Glucocorticoid receptor-like (DNA-binding domain)"/>
    <property type="match status" value="2"/>
</dbReference>
<dbReference type="Pfam" id="PF05485">
    <property type="entry name" value="THAP"/>
    <property type="match status" value="1"/>
</dbReference>
<dbReference type="Gene3D" id="3.10.20.90">
    <property type="entry name" value="Phosphatidylinositol 3-kinase Catalytic Subunit, Chain A, domain 1"/>
    <property type="match status" value="1"/>
</dbReference>
<feature type="binding site" evidence="6">
    <location>
        <position position="280"/>
    </location>
    <ligand>
        <name>Zn(2+)</name>
        <dbReference type="ChEBI" id="CHEBI:29105"/>
    </ligand>
</feature>
<protein>
    <recommendedName>
        <fullName evidence="12">THAP-type domain-containing protein</fullName>
    </recommendedName>
</protein>
<dbReference type="PROSITE" id="PS51915">
    <property type="entry name" value="ZAD"/>
    <property type="match status" value="1"/>
</dbReference>
<evidence type="ECO:0000259" key="8">
    <source>
        <dbReference type="PROSITE" id="PS50950"/>
    </source>
</evidence>
<dbReference type="PROSITE" id="PS50053">
    <property type="entry name" value="UBIQUITIN_2"/>
    <property type="match status" value="1"/>
</dbReference>
<organism evidence="10 11">
    <name type="scientific">Apolygus lucorum</name>
    <name type="common">Small green plant bug</name>
    <name type="synonym">Lygocoris lucorum</name>
    <dbReference type="NCBI Taxonomy" id="248454"/>
    <lineage>
        <taxon>Eukaryota</taxon>
        <taxon>Metazoa</taxon>
        <taxon>Ecdysozoa</taxon>
        <taxon>Arthropoda</taxon>
        <taxon>Hexapoda</taxon>
        <taxon>Insecta</taxon>
        <taxon>Pterygota</taxon>
        <taxon>Neoptera</taxon>
        <taxon>Paraneoptera</taxon>
        <taxon>Hemiptera</taxon>
        <taxon>Heteroptera</taxon>
        <taxon>Panheteroptera</taxon>
        <taxon>Cimicomorpha</taxon>
        <taxon>Miridae</taxon>
        <taxon>Mirini</taxon>
        <taxon>Apolygus</taxon>
    </lineage>
</organism>
<dbReference type="SMART" id="SM00868">
    <property type="entry name" value="zf-AD"/>
    <property type="match status" value="1"/>
</dbReference>
<gene>
    <name evidence="10" type="ORF">GE061_008533</name>
</gene>
<feature type="domain" description="THAP-type" evidence="8">
    <location>
        <begin position="73"/>
        <end position="165"/>
    </location>
</feature>
<dbReference type="Proteomes" id="UP000466442">
    <property type="component" value="Unassembled WGS sequence"/>
</dbReference>
<feature type="binding site" evidence="6">
    <location>
        <position position="231"/>
    </location>
    <ligand>
        <name>Zn(2+)</name>
        <dbReference type="ChEBI" id="CHEBI:29105"/>
    </ligand>
</feature>
<proteinExistence type="predicted"/>
<dbReference type="PANTHER" id="PTHR46600">
    <property type="entry name" value="THAP DOMAIN-CONTAINING"/>
    <property type="match status" value="1"/>
</dbReference>
<dbReference type="OrthoDB" id="7683421at2759"/>
<feature type="domain" description="Ubiquitin-like" evidence="7">
    <location>
        <begin position="1"/>
        <end position="67"/>
    </location>
</feature>
<dbReference type="PROSITE" id="PS50950">
    <property type="entry name" value="ZF_THAP"/>
    <property type="match status" value="1"/>
</dbReference>
<dbReference type="InterPro" id="IPR006612">
    <property type="entry name" value="THAP_Znf"/>
</dbReference>
<dbReference type="Gene3D" id="3.40.1800.20">
    <property type="match status" value="1"/>
</dbReference>
<evidence type="ECO:0000256" key="6">
    <source>
        <dbReference type="PROSITE-ProRule" id="PRU01263"/>
    </source>
</evidence>
<name>A0A8S9WMS1_APOLU</name>
<accession>A0A8S9WMS1</accession>
<reference evidence="10" key="1">
    <citation type="journal article" date="2021" name="Mol. Ecol. Resour.">
        <title>Apolygus lucorum genome provides insights into omnivorousness and mesophyll feeding.</title>
        <authorList>
            <person name="Liu Y."/>
            <person name="Liu H."/>
            <person name="Wang H."/>
            <person name="Huang T."/>
            <person name="Liu B."/>
            <person name="Yang B."/>
            <person name="Yin L."/>
            <person name="Li B."/>
            <person name="Zhang Y."/>
            <person name="Zhang S."/>
            <person name="Jiang F."/>
            <person name="Zhang X."/>
            <person name="Ren Y."/>
            <person name="Wang B."/>
            <person name="Wang S."/>
            <person name="Lu Y."/>
            <person name="Wu K."/>
            <person name="Fan W."/>
            <person name="Wang G."/>
        </authorList>
    </citation>
    <scope>NUCLEOTIDE SEQUENCE</scope>
    <source>
        <strain evidence="10">12Hb</strain>
    </source>
</reference>
<evidence type="ECO:0000256" key="5">
    <source>
        <dbReference type="PROSITE-ProRule" id="PRU00309"/>
    </source>
</evidence>
<dbReference type="EMBL" id="WIXP02000017">
    <property type="protein sequence ID" value="KAF6197569.1"/>
    <property type="molecule type" value="Genomic_DNA"/>
</dbReference>
<evidence type="ECO:0008006" key="12">
    <source>
        <dbReference type="Google" id="ProtNLM"/>
    </source>
</evidence>
<sequence>MKLVVKNNNGDKFTLQIRPNETFLDLKRRVELESGISLDLRDITSNKRNINEQQKVIDYFLSEQNQVVQNAPAPEVVCAVPTCENKKSTHPDKTYFEFPDEDIRCHQWVLYCRRIATRLSADARSTLPVNVGAPGTAVCSDHFKSDQFVKNTTTLLKRTAVPCINPELPSAAPTFNVNRRTVKTPDPKILSQNILQDSLSSSGNAPSKNVSSAIPYISHKPFGTSSTKLTCRLCALPSRNTVFIYSREGKNMMLAEKICASLPIKVKMADNLPKQVCRPCIERLNSAFYLVEICTAVDDNFRKSDENKRKEIRDKEALGVCPCCVDGRLNFLSDSGGEHLDDGSVPGAVLEELFPEQSQEHLPGVREERNDVDDVHESQMEAGEISQPVESTAAQEFESSRFTSPLELTICLRNLEDTGERLLETELQIQDELISTGVTQDVFLAECATEEEYRTKIVECRCRYEHLTEPNSLQPTEVWDQLHAPEALEMKPILLYSTLSSNPYSLMMY</sequence>
<evidence type="ECO:0000313" key="10">
    <source>
        <dbReference type="EMBL" id="KAF6197569.1"/>
    </source>
</evidence>
<feature type="domain" description="ZAD" evidence="9">
    <location>
        <begin position="229"/>
        <end position="304"/>
    </location>
</feature>
<dbReference type="GO" id="GO:0005634">
    <property type="term" value="C:nucleus"/>
    <property type="evidence" value="ECO:0007669"/>
    <property type="project" value="InterPro"/>
</dbReference>
<keyword evidence="2 5" id="KW-0863">Zinc-finger</keyword>
<dbReference type="Pfam" id="PF07776">
    <property type="entry name" value="zf-AD"/>
    <property type="match status" value="1"/>
</dbReference>
<evidence type="ECO:0000256" key="4">
    <source>
        <dbReference type="ARBA" id="ARBA00023125"/>
    </source>
</evidence>
<evidence type="ECO:0000256" key="3">
    <source>
        <dbReference type="ARBA" id="ARBA00022833"/>
    </source>
</evidence>
<evidence type="ECO:0000256" key="1">
    <source>
        <dbReference type="ARBA" id="ARBA00022723"/>
    </source>
</evidence>
<keyword evidence="4 5" id="KW-0238">DNA-binding</keyword>
<dbReference type="InterPro" id="IPR000626">
    <property type="entry name" value="Ubiquitin-like_dom"/>
</dbReference>
<feature type="binding site" evidence="6">
    <location>
        <position position="234"/>
    </location>
    <ligand>
        <name>Zn(2+)</name>
        <dbReference type="ChEBI" id="CHEBI:29105"/>
    </ligand>
</feature>
<dbReference type="AlphaFoldDB" id="A0A8S9WMS1"/>
<keyword evidence="3 6" id="KW-0862">Zinc</keyword>
<dbReference type="GO" id="GO:0043565">
    <property type="term" value="F:sequence-specific DNA binding"/>
    <property type="evidence" value="ECO:0007669"/>
    <property type="project" value="InterPro"/>
</dbReference>
<keyword evidence="11" id="KW-1185">Reference proteome</keyword>
<comment type="caution">
    <text evidence="10">The sequence shown here is derived from an EMBL/GenBank/DDBJ whole genome shotgun (WGS) entry which is preliminary data.</text>
</comment>
<dbReference type="InterPro" id="IPR012934">
    <property type="entry name" value="Znf_AD"/>
</dbReference>
<evidence type="ECO:0000259" key="9">
    <source>
        <dbReference type="PROSITE" id="PS51915"/>
    </source>
</evidence>
<dbReference type="SMART" id="SM00980">
    <property type="entry name" value="THAP"/>
    <property type="match status" value="1"/>
</dbReference>
<evidence type="ECO:0000259" key="7">
    <source>
        <dbReference type="PROSITE" id="PS50053"/>
    </source>
</evidence>
<dbReference type="PANTHER" id="PTHR46600:SF11">
    <property type="entry name" value="THAP DOMAIN-CONTAINING PROTEIN 10"/>
    <property type="match status" value="1"/>
</dbReference>
<dbReference type="InterPro" id="IPR026516">
    <property type="entry name" value="THAP1/10"/>
</dbReference>
<feature type="binding site" evidence="6">
    <location>
        <position position="277"/>
    </location>
    <ligand>
        <name>Zn(2+)</name>
        <dbReference type="ChEBI" id="CHEBI:29105"/>
    </ligand>
</feature>
<dbReference type="SUPFAM" id="SSF54236">
    <property type="entry name" value="Ubiquitin-like"/>
    <property type="match status" value="1"/>
</dbReference>
<evidence type="ECO:0000313" key="11">
    <source>
        <dbReference type="Proteomes" id="UP000466442"/>
    </source>
</evidence>
<evidence type="ECO:0000256" key="2">
    <source>
        <dbReference type="ARBA" id="ARBA00022771"/>
    </source>
</evidence>
<dbReference type="GO" id="GO:0008270">
    <property type="term" value="F:zinc ion binding"/>
    <property type="evidence" value="ECO:0007669"/>
    <property type="project" value="UniProtKB-UniRule"/>
</dbReference>